<evidence type="ECO:0000313" key="2">
    <source>
        <dbReference type="EMBL" id="BAT27781.1"/>
    </source>
</evidence>
<dbReference type="AlphaFoldDB" id="A0A0P0Z1D0"/>
<dbReference type="EMBL" id="LC066375">
    <property type="protein sequence ID" value="BAT27781.1"/>
    <property type="molecule type" value="Genomic_DNA"/>
</dbReference>
<dbReference type="RefSeq" id="WP_157069915.1">
    <property type="nucleotide sequence ID" value="NZ_BBWR01000003.1"/>
</dbReference>
<feature type="signal peptide" evidence="1">
    <location>
        <begin position="1"/>
        <end position="22"/>
    </location>
</feature>
<evidence type="ECO:0000256" key="1">
    <source>
        <dbReference type="SAM" id="SignalP"/>
    </source>
</evidence>
<dbReference type="OrthoDB" id="7906797at2"/>
<accession>A0A0P0Z1D0</accession>
<sequence>MRTALAFLTMLLVPVASPPVLAKPFGLAMGERPPALSLRRDNGDGTIVLRDVPIPYPGLASYFARYDPDAGLCSVAGATARFDGDPTGAQARAYFERLASLLTNLYGPAHHYEVDLAGPGRAGTSILQWSAELARGERFYYSFWSAGSGARMRDDVASIAVSIGAGPEAAPFVLVQFDFANYAACDEGQKALRSSGL</sequence>
<keyword evidence="1" id="KW-0732">Signal</keyword>
<feature type="chain" id="PRO_5006057986" evidence="1">
    <location>
        <begin position="23"/>
        <end position="197"/>
    </location>
</feature>
<name>A0A0P0Z1D0_9HYPH</name>
<protein>
    <submittedName>
        <fullName evidence="2">Uncharacterized protein</fullName>
    </submittedName>
</protein>
<proteinExistence type="predicted"/>
<organism evidence="2">
    <name type="scientific">Aureimonas frigidaquae</name>
    <dbReference type="NCBI Taxonomy" id="424757"/>
    <lineage>
        <taxon>Bacteria</taxon>
        <taxon>Pseudomonadati</taxon>
        <taxon>Pseudomonadota</taxon>
        <taxon>Alphaproteobacteria</taxon>
        <taxon>Hyphomicrobiales</taxon>
        <taxon>Aurantimonadaceae</taxon>
        <taxon>Aureimonas</taxon>
    </lineage>
</organism>
<reference evidence="2" key="1">
    <citation type="journal article" date="2015" name="Proc. Natl. Acad. Sci. U.S.A.">
        <title>Bacterial clade with the ribosomal RNA operon on a small plasmid rather than the chromosome.</title>
        <authorList>
            <person name="Anda M."/>
            <person name="Ohtsubo Y."/>
            <person name="Okubo T."/>
            <person name="Sugawara M."/>
            <person name="Nagata Y."/>
            <person name="Tsuda M."/>
            <person name="Minamisawa K."/>
            <person name="Mitsui H."/>
        </authorList>
    </citation>
    <scope>NUCLEOTIDE SEQUENCE</scope>
    <source>
        <strain evidence="2">JCM 14755</strain>
    </source>
</reference>